<name>A0A9K3INM1_HELAN</name>
<comment type="caution">
    <text evidence="4">The sequence shown here is derived from an EMBL/GenBank/DDBJ whole genome shotgun (WGS) entry which is preliminary data.</text>
</comment>
<dbReference type="GO" id="GO:0005524">
    <property type="term" value="F:ATP binding"/>
    <property type="evidence" value="ECO:0007669"/>
    <property type="project" value="UniProtKB-KW"/>
</dbReference>
<gene>
    <name evidence="4" type="ORF">HanXRQr2_Chr07g0308491</name>
</gene>
<reference evidence="4" key="2">
    <citation type="submission" date="2020-06" db="EMBL/GenBank/DDBJ databases">
        <title>Helianthus annuus Genome sequencing and assembly Release 2.</title>
        <authorList>
            <person name="Gouzy J."/>
            <person name="Langlade N."/>
            <person name="Munos S."/>
        </authorList>
    </citation>
    <scope>NUCLEOTIDE SEQUENCE</scope>
    <source>
        <tissue evidence="4">Leaves</tissue>
    </source>
</reference>
<keyword evidence="1" id="KW-0547">Nucleotide-binding</keyword>
<evidence type="ECO:0000259" key="3">
    <source>
        <dbReference type="Pfam" id="PF17862"/>
    </source>
</evidence>
<dbReference type="InterPro" id="IPR041569">
    <property type="entry name" value="AAA_lid_3"/>
</dbReference>
<dbReference type="EMBL" id="MNCJ02000322">
    <property type="protein sequence ID" value="KAF5799784.1"/>
    <property type="molecule type" value="Genomic_DNA"/>
</dbReference>
<keyword evidence="5" id="KW-1185">Reference proteome</keyword>
<dbReference type="Gene3D" id="1.10.8.60">
    <property type="match status" value="1"/>
</dbReference>
<dbReference type="InterPro" id="IPR051701">
    <property type="entry name" value="Mito_OM_Translocase_MSP1"/>
</dbReference>
<dbReference type="Gramene" id="mRNA:HanXRQr2_Chr07g0308491">
    <property type="protein sequence ID" value="mRNA:HanXRQr2_Chr07g0308491"/>
    <property type="gene ID" value="HanXRQr2_Chr07g0308491"/>
</dbReference>
<evidence type="ECO:0000313" key="5">
    <source>
        <dbReference type="Proteomes" id="UP000215914"/>
    </source>
</evidence>
<dbReference type="Pfam" id="PF17862">
    <property type="entry name" value="AAA_lid_3"/>
    <property type="match status" value="1"/>
</dbReference>
<feature type="domain" description="AAA ATPase AAA+ lid" evidence="3">
    <location>
        <begin position="37"/>
        <end position="73"/>
    </location>
</feature>
<evidence type="ECO:0000256" key="2">
    <source>
        <dbReference type="ARBA" id="ARBA00022840"/>
    </source>
</evidence>
<reference evidence="4" key="1">
    <citation type="journal article" date="2017" name="Nature">
        <title>The sunflower genome provides insights into oil metabolism, flowering and Asterid evolution.</title>
        <authorList>
            <person name="Badouin H."/>
            <person name="Gouzy J."/>
            <person name="Grassa C.J."/>
            <person name="Murat F."/>
            <person name="Staton S.E."/>
            <person name="Cottret L."/>
            <person name="Lelandais-Briere C."/>
            <person name="Owens G.L."/>
            <person name="Carrere S."/>
            <person name="Mayjonade B."/>
            <person name="Legrand L."/>
            <person name="Gill N."/>
            <person name="Kane N.C."/>
            <person name="Bowers J.E."/>
            <person name="Hubner S."/>
            <person name="Bellec A."/>
            <person name="Berard A."/>
            <person name="Berges H."/>
            <person name="Blanchet N."/>
            <person name="Boniface M.C."/>
            <person name="Brunel D."/>
            <person name="Catrice O."/>
            <person name="Chaidir N."/>
            <person name="Claudel C."/>
            <person name="Donnadieu C."/>
            <person name="Faraut T."/>
            <person name="Fievet G."/>
            <person name="Helmstetter N."/>
            <person name="King M."/>
            <person name="Knapp S.J."/>
            <person name="Lai Z."/>
            <person name="Le Paslier M.C."/>
            <person name="Lippi Y."/>
            <person name="Lorenzon L."/>
            <person name="Mandel J.R."/>
            <person name="Marage G."/>
            <person name="Marchand G."/>
            <person name="Marquand E."/>
            <person name="Bret-Mestries E."/>
            <person name="Morien E."/>
            <person name="Nambeesan S."/>
            <person name="Nguyen T."/>
            <person name="Pegot-Espagnet P."/>
            <person name="Pouilly N."/>
            <person name="Raftis F."/>
            <person name="Sallet E."/>
            <person name="Schiex T."/>
            <person name="Thomas J."/>
            <person name="Vandecasteele C."/>
            <person name="Vares D."/>
            <person name="Vear F."/>
            <person name="Vautrin S."/>
            <person name="Crespi M."/>
            <person name="Mangin B."/>
            <person name="Burke J.M."/>
            <person name="Salse J."/>
            <person name="Munos S."/>
            <person name="Vincourt P."/>
            <person name="Rieseberg L.H."/>
            <person name="Langlade N.B."/>
        </authorList>
    </citation>
    <scope>NUCLEOTIDE SEQUENCE</scope>
    <source>
        <tissue evidence="4">Leaves</tissue>
    </source>
</reference>
<organism evidence="4 5">
    <name type="scientific">Helianthus annuus</name>
    <name type="common">Common sunflower</name>
    <dbReference type="NCBI Taxonomy" id="4232"/>
    <lineage>
        <taxon>Eukaryota</taxon>
        <taxon>Viridiplantae</taxon>
        <taxon>Streptophyta</taxon>
        <taxon>Embryophyta</taxon>
        <taxon>Tracheophyta</taxon>
        <taxon>Spermatophyta</taxon>
        <taxon>Magnoliopsida</taxon>
        <taxon>eudicotyledons</taxon>
        <taxon>Gunneridae</taxon>
        <taxon>Pentapetalae</taxon>
        <taxon>asterids</taxon>
        <taxon>campanulids</taxon>
        <taxon>Asterales</taxon>
        <taxon>Asteraceae</taxon>
        <taxon>Asteroideae</taxon>
        <taxon>Heliantheae alliance</taxon>
        <taxon>Heliantheae</taxon>
        <taxon>Helianthus</taxon>
    </lineage>
</organism>
<protein>
    <recommendedName>
        <fullName evidence="3">AAA ATPase AAA+ lid domain-containing protein</fullName>
    </recommendedName>
</protein>
<accession>A0A9K3INM1</accession>
<dbReference type="PANTHER" id="PTHR45644">
    <property type="entry name" value="AAA ATPASE, PUTATIVE (AFU_ORTHOLOGUE AFUA_2G12920)-RELATED-RELATED"/>
    <property type="match status" value="1"/>
</dbReference>
<dbReference type="PANTHER" id="PTHR45644:SF80">
    <property type="entry name" value="ADENOSINETRIPHOSPHATASE"/>
    <property type="match status" value="1"/>
</dbReference>
<evidence type="ECO:0000256" key="1">
    <source>
        <dbReference type="ARBA" id="ARBA00022741"/>
    </source>
</evidence>
<dbReference type="AlphaFoldDB" id="A0A9K3INM1"/>
<evidence type="ECO:0000313" key="4">
    <source>
        <dbReference type="EMBL" id="KAF5799784.1"/>
    </source>
</evidence>
<sequence>MIQPTVEHFNLQKSQLILIKKSWGKVLLKSMNWKGPDIDHEVAAYMTDGYSGSDLKNLCVAVAHFPIREILDKEKKG</sequence>
<keyword evidence="2" id="KW-0067">ATP-binding</keyword>
<proteinExistence type="predicted"/>
<dbReference type="Proteomes" id="UP000215914">
    <property type="component" value="Unassembled WGS sequence"/>
</dbReference>